<organism evidence="1 2">
    <name type="scientific">Streptomyces smaragdinus</name>
    <dbReference type="NCBI Taxonomy" id="2585196"/>
    <lineage>
        <taxon>Bacteria</taxon>
        <taxon>Bacillati</taxon>
        <taxon>Actinomycetota</taxon>
        <taxon>Actinomycetes</taxon>
        <taxon>Kitasatosporales</taxon>
        <taxon>Streptomycetaceae</taxon>
        <taxon>Streptomyces</taxon>
    </lineage>
</organism>
<name>A0A7K0CS27_9ACTN</name>
<accession>A0A7K0CS27</accession>
<dbReference type="EMBL" id="WEGJ01000046">
    <property type="protein sequence ID" value="MQY16153.1"/>
    <property type="molecule type" value="Genomic_DNA"/>
</dbReference>
<sequence length="201" mass="20531">MSGAPSRAVAVDTAAPGLAAAEHLAHEVDHALAGLLAEDGPEGYVLSTHVSRVPVARFTAVVSWRGGPSAAEVAQRLLAAVPGLTPVDGALVSDPELAPGAVEAAGEALRRTSGRLARYPGRSAVERRTTPAEAVSGSCLDAVVGLAGVTVSDTGVLDTTGFARPTWQGGRCTLLVQRGTGDVLLPFEVRDQVACCSDHHR</sequence>
<protein>
    <submittedName>
        <fullName evidence="1">Uncharacterized protein</fullName>
    </submittedName>
</protein>
<reference evidence="1 2" key="1">
    <citation type="submission" date="2019-10" db="EMBL/GenBank/DDBJ databases">
        <title>Streptomyces smaragdinus sp. nov. and Streptomyces fabii sp. nov., isolated from the gut of fungus growing-termite Macrotermes natalensis.</title>
        <authorList>
            <person name="Schwitalla J."/>
            <person name="Benndorf R."/>
            <person name="Martin K."/>
            <person name="De Beer W."/>
            <person name="Kaster A.-K."/>
            <person name="Vollmers J."/>
            <person name="Poulsen M."/>
            <person name="Beemelmanns C."/>
        </authorList>
    </citation>
    <scope>NUCLEOTIDE SEQUENCE [LARGE SCALE GENOMIC DNA]</scope>
    <source>
        <strain evidence="1 2">RB5</strain>
    </source>
</reference>
<evidence type="ECO:0000313" key="1">
    <source>
        <dbReference type="EMBL" id="MQY16153.1"/>
    </source>
</evidence>
<proteinExistence type="predicted"/>
<gene>
    <name evidence="1" type="ORF">SRB5_63460</name>
</gene>
<dbReference type="AlphaFoldDB" id="A0A7K0CS27"/>
<comment type="caution">
    <text evidence="1">The sequence shown here is derived from an EMBL/GenBank/DDBJ whole genome shotgun (WGS) entry which is preliminary data.</text>
</comment>
<keyword evidence="2" id="KW-1185">Reference proteome</keyword>
<evidence type="ECO:0000313" key="2">
    <source>
        <dbReference type="Proteomes" id="UP000466345"/>
    </source>
</evidence>
<dbReference type="Proteomes" id="UP000466345">
    <property type="component" value="Unassembled WGS sequence"/>
</dbReference>